<dbReference type="RefSeq" id="WP_341399870.1">
    <property type="nucleotide sequence ID" value="NZ_JBBUTI010000009.1"/>
</dbReference>
<organism evidence="1 2">
    <name type="scientific">Ideonella margarita</name>
    <dbReference type="NCBI Taxonomy" id="2984191"/>
    <lineage>
        <taxon>Bacteria</taxon>
        <taxon>Pseudomonadati</taxon>
        <taxon>Pseudomonadota</taxon>
        <taxon>Betaproteobacteria</taxon>
        <taxon>Burkholderiales</taxon>
        <taxon>Sphaerotilaceae</taxon>
        <taxon>Ideonella</taxon>
    </lineage>
</organism>
<comment type="caution">
    <text evidence="1">The sequence shown here is derived from an EMBL/GenBank/DDBJ whole genome shotgun (WGS) entry which is preliminary data.</text>
</comment>
<name>A0ABU9C6N9_9BURK</name>
<evidence type="ECO:0000313" key="2">
    <source>
        <dbReference type="Proteomes" id="UP001379945"/>
    </source>
</evidence>
<dbReference type="EMBL" id="JBBUTI010000009">
    <property type="protein sequence ID" value="MEK8047564.1"/>
    <property type="molecule type" value="Genomic_DNA"/>
</dbReference>
<gene>
    <name evidence="1" type="ORF">AACH00_14480</name>
</gene>
<dbReference type="Proteomes" id="UP001379945">
    <property type="component" value="Unassembled WGS sequence"/>
</dbReference>
<proteinExistence type="predicted"/>
<sequence length="83" mass="8971">MSAHQDQAQILAFAVFELRLLLAEHLGGNNNSDPSTRAAAHLAYSFHNEALAVLEGRDFDANTEAPRVSWRPVGLSQASVKAV</sequence>
<accession>A0ABU9C6N9</accession>
<evidence type="ECO:0000313" key="1">
    <source>
        <dbReference type="EMBL" id="MEK8047564.1"/>
    </source>
</evidence>
<protein>
    <submittedName>
        <fullName evidence="1">Uncharacterized protein</fullName>
    </submittedName>
</protein>
<keyword evidence="2" id="KW-1185">Reference proteome</keyword>
<reference evidence="1 2" key="1">
    <citation type="submission" date="2024-04" db="EMBL/GenBank/DDBJ databases">
        <title>Novel species of the genus Ideonella isolated from streams.</title>
        <authorList>
            <person name="Lu H."/>
        </authorList>
    </citation>
    <scope>NUCLEOTIDE SEQUENCE [LARGE SCALE GENOMIC DNA]</scope>
    <source>
        <strain evidence="1 2">LYT19W</strain>
    </source>
</reference>